<dbReference type="EMBL" id="JASBNA010000008">
    <property type="protein sequence ID" value="KAK7689692.1"/>
    <property type="molecule type" value="Genomic_DNA"/>
</dbReference>
<dbReference type="InterPro" id="IPR013740">
    <property type="entry name" value="Redoxin"/>
</dbReference>
<proteinExistence type="inferred from homology"/>
<comment type="similarity">
    <text evidence="1 11">Belongs to the peroxiredoxin family. Prx5 subfamily.</text>
</comment>
<dbReference type="GO" id="GO:0034599">
    <property type="term" value="P:cellular response to oxidative stress"/>
    <property type="evidence" value="ECO:0007669"/>
    <property type="project" value="InterPro"/>
</dbReference>
<keyword evidence="14" id="KW-1185">Reference proteome</keyword>
<evidence type="ECO:0000313" key="13">
    <source>
        <dbReference type="EMBL" id="KAK7689692.1"/>
    </source>
</evidence>
<accession>A0AAW0GB47</accession>
<evidence type="ECO:0000256" key="10">
    <source>
        <dbReference type="PIRSR" id="PIRSR637944-1"/>
    </source>
</evidence>
<evidence type="ECO:0000259" key="12">
    <source>
        <dbReference type="PROSITE" id="PS51352"/>
    </source>
</evidence>
<dbReference type="InterPro" id="IPR037944">
    <property type="entry name" value="PRX5-like"/>
</dbReference>
<comment type="caution">
    <text evidence="13">The sequence shown here is derived from an EMBL/GenBank/DDBJ whole genome shotgun (WGS) entry which is preliminary data.</text>
</comment>
<dbReference type="InterPro" id="IPR013766">
    <property type="entry name" value="Thioredoxin_domain"/>
</dbReference>
<comment type="function">
    <text evidence="11">Thiol-specific peroxidase that catalyzes the reduction of hydrogen peroxide and organic hydroperoxides to water and alcohols, respectively. Plays a role in cell protection against oxidative stress by detoxifying peroxides.</text>
</comment>
<gene>
    <name evidence="13" type="ORF">QCA50_007487</name>
</gene>
<evidence type="ECO:0000256" key="6">
    <source>
        <dbReference type="ARBA" id="ARBA00063543"/>
    </source>
</evidence>
<evidence type="ECO:0000256" key="4">
    <source>
        <dbReference type="ARBA" id="ARBA00023002"/>
    </source>
</evidence>
<dbReference type="AlphaFoldDB" id="A0AAW0GB47"/>
<evidence type="ECO:0000256" key="3">
    <source>
        <dbReference type="ARBA" id="ARBA00022862"/>
    </source>
</evidence>
<dbReference type="GO" id="GO:0005777">
    <property type="term" value="C:peroxisome"/>
    <property type="evidence" value="ECO:0007669"/>
    <property type="project" value="TreeGrafter"/>
</dbReference>
<dbReference type="InterPro" id="IPR036249">
    <property type="entry name" value="Thioredoxin-like_sf"/>
</dbReference>
<organism evidence="13 14">
    <name type="scientific">Cerrena zonata</name>
    <dbReference type="NCBI Taxonomy" id="2478898"/>
    <lineage>
        <taxon>Eukaryota</taxon>
        <taxon>Fungi</taxon>
        <taxon>Dikarya</taxon>
        <taxon>Basidiomycota</taxon>
        <taxon>Agaricomycotina</taxon>
        <taxon>Agaricomycetes</taxon>
        <taxon>Polyporales</taxon>
        <taxon>Cerrenaceae</taxon>
        <taxon>Cerrena</taxon>
    </lineage>
</organism>
<dbReference type="PANTHER" id="PTHR10430">
    <property type="entry name" value="PEROXIREDOXIN"/>
    <property type="match status" value="1"/>
</dbReference>
<evidence type="ECO:0000256" key="7">
    <source>
        <dbReference type="ARBA" id="ARBA00074156"/>
    </source>
</evidence>
<dbReference type="CDD" id="cd03013">
    <property type="entry name" value="PRX5_like"/>
    <property type="match status" value="1"/>
</dbReference>
<evidence type="ECO:0000256" key="9">
    <source>
        <dbReference type="ARBA" id="ARBA00079296"/>
    </source>
</evidence>
<dbReference type="GO" id="GO:0042744">
    <property type="term" value="P:hydrogen peroxide catabolic process"/>
    <property type="evidence" value="ECO:0007669"/>
    <property type="project" value="TreeGrafter"/>
</dbReference>
<evidence type="ECO:0000256" key="1">
    <source>
        <dbReference type="ARBA" id="ARBA00010505"/>
    </source>
</evidence>
<evidence type="ECO:0000256" key="8">
    <source>
        <dbReference type="ARBA" id="ARBA00076301"/>
    </source>
</evidence>
<keyword evidence="3 11" id="KW-0049">Antioxidant</keyword>
<protein>
    <recommendedName>
        <fullName evidence="7">Putative peroxiredoxin</fullName>
    </recommendedName>
    <alternativeName>
        <fullName evidence="8">Thioredoxin reductase</fullName>
    </alternativeName>
    <alternativeName>
        <fullName evidence="9">Thioredoxin-dependent peroxiredoxin</fullName>
    </alternativeName>
</protein>
<comment type="subunit">
    <text evidence="6">Homodimer; disulfide-linked, upon oxidation.</text>
</comment>
<evidence type="ECO:0000313" key="14">
    <source>
        <dbReference type="Proteomes" id="UP001385951"/>
    </source>
</evidence>
<reference evidence="13 14" key="1">
    <citation type="submission" date="2022-09" db="EMBL/GenBank/DDBJ databases">
        <authorList>
            <person name="Palmer J.M."/>
        </authorList>
    </citation>
    <scope>NUCLEOTIDE SEQUENCE [LARGE SCALE GENOMIC DNA]</scope>
    <source>
        <strain evidence="13 14">DSM 7382</strain>
    </source>
</reference>
<keyword evidence="5 11" id="KW-0676">Redox-active center</keyword>
<name>A0AAW0GB47_9APHY</name>
<keyword evidence="2 11" id="KW-0575">Peroxidase</keyword>
<dbReference type="Gene3D" id="3.40.30.10">
    <property type="entry name" value="Glutaredoxin"/>
    <property type="match status" value="1"/>
</dbReference>
<dbReference type="FunFam" id="3.40.30.10:FF:000020">
    <property type="entry name" value="Peroxiredoxin"/>
    <property type="match status" value="1"/>
</dbReference>
<dbReference type="PROSITE" id="PS51352">
    <property type="entry name" value="THIOREDOXIN_2"/>
    <property type="match status" value="1"/>
</dbReference>
<dbReference type="PANTHER" id="PTHR10430:SF16">
    <property type="entry name" value="PEROXIREDOXIN-5, MITOCHONDRIAL"/>
    <property type="match status" value="1"/>
</dbReference>
<dbReference type="GO" id="GO:0045454">
    <property type="term" value="P:cell redox homeostasis"/>
    <property type="evidence" value="ECO:0007669"/>
    <property type="project" value="TreeGrafter"/>
</dbReference>
<sequence length="284" mass="31350">MFDEEQTQVTISLPCVQFDFRPFPVLHSEGFGLCTCTHYVFRFLWHHTKLIAFSFHAHHPRCPPLTLVVRAVLVRWEFSNPLPLPLESCNHALRISPNHFIHTLIDKTPSHPTPIVKVGDVIPSGTFSYVPYTPETDSLTACGIPVKYSTDEWKGKKIVLFSVPGAFTPTCHVNHLPPYLEKFDEFKGKGVDLIAVIAANDPFVMSGWAKAFGLKDKIVALSDPDTNWSKQLGLTVDLSGAGIGLGTRTARFALIIDDLKITYLGLEKEKAVTVSGADAVLAAL</sequence>
<dbReference type="GO" id="GO:0008379">
    <property type="term" value="F:thioredoxin peroxidase activity"/>
    <property type="evidence" value="ECO:0007669"/>
    <property type="project" value="InterPro"/>
</dbReference>
<evidence type="ECO:0000256" key="2">
    <source>
        <dbReference type="ARBA" id="ARBA00022559"/>
    </source>
</evidence>
<feature type="active site" description="Cysteine sulfenic acid (-SOH) intermediate" evidence="10">
    <location>
        <position position="171"/>
    </location>
</feature>
<dbReference type="SUPFAM" id="SSF52833">
    <property type="entry name" value="Thioredoxin-like"/>
    <property type="match status" value="1"/>
</dbReference>
<evidence type="ECO:0000256" key="5">
    <source>
        <dbReference type="ARBA" id="ARBA00023284"/>
    </source>
</evidence>
<feature type="domain" description="Thioredoxin" evidence="12">
    <location>
        <begin position="116"/>
        <end position="284"/>
    </location>
</feature>
<dbReference type="Pfam" id="PF08534">
    <property type="entry name" value="Redoxin"/>
    <property type="match status" value="1"/>
</dbReference>
<evidence type="ECO:0000256" key="11">
    <source>
        <dbReference type="RuleBase" id="RU366011"/>
    </source>
</evidence>
<dbReference type="Proteomes" id="UP001385951">
    <property type="component" value="Unassembled WGS sequence"/>
</dbReference>
<dbReference type="GO" id="GO:0005739">
    <property type="term" value="C:mitochondrion"/>
    <property type="evidence" value="ECO:0007669"/>
    <property type="project" value="TreeGrafter"/>
</dbReference>
<keyword evidence="4 11" id="KW-0560">Oxidoreductase</keyword>